<dbReference type="Proteomes" id="UP000249363">
    <property type="component" value="Unassembled WGS sequence"/>
</dbReference>
<accession>A0A364KZC4</accession>
<dbReference type="STRING" id="1196081.A0A364KZC4"/>
<proteinExistence type="predicted"/>
<sequence length="398" mass="45881">MKKSNFFTRLSFGSDRKSAEETIDNSDRESLEEVIGDPDRNLVEQTIEDLYQKIDNTSESVLEDQHITELPISISELDMTSQESQNNTTELLSFFKPMSDEVYNGYTIFEKDDASETIETLGEPYPGLSTIAIADGLSSDLAWFVNCAHRNEIPRDEYGFMSTLGSLTGWLFQHSLYDYGIDVNYFHHIFNSRKTIPETRYQGHWRRFPNADTEIKPHFMVTISIDLKKEEKLLRVEALAILAAMKGCFQDRRLKKHVVFPIMLFSFMGEYGRVIQAYYDGQRFVIRKSRLFSFRNSTITTLDLFVRYVANTPIGNTKGLLKQISTQPNCSEVDSNVETDIRKEHPKIHTNDSPKRRSIKVLITSVPPGLKRKRDSVFHRHKGPTDYTSKRAIAQELM</sequence>
<protein>
    <submittedName>
        <fullName evidence="1">Uncharacterized protein</fullName>
    </submittedName>
</protein>
<keyword evidence="2" id="KW-1185">Reference proteome</keyword>
<dbReference type="EMBL" id="MIKG01000008">
    <property type="protein sequence ID" value="RAO68895.1"/>
    <property type="molecule type" value="Genomic_DNA"/>
</dbReference>
<dbReference type="OrthoDB" id="4226581at2759"/>
<name>A0A364KZC4_TALAM</name>
<organism evidence="1 2">
    <name type="scientific">Talaromyces amestolkiae</name>
    <dbReference type="NCBI Taxonomy" id="1196081"/>
    <lineage>
        <taxon>Eukaryota</taxon>
        <taxon>Fungi</taxon>
        <taxon>Dikarya</taxon>
        <taxon>Ascomycota</taxon>
        <taxon>Pezizomycotina</taxon>
        <taxon>Eurotiomycetes</taxon>
        <taxon>Eurotiomycetidae</taxon>
        <taxon>Eurotiales</taxon>
        <taxon>Trichocomaceae</taxon>
        <taxon>Talaromyces</taxon>
        <taxon>Talaromyces sect. Talaromyces</taxon>
    </lineage>
</organism>
<dbReference type="RefSeq" id="XP_040733411.1">
    <property type="nucleotide sequence ID" value="XM_040877324.1"/>
</dbReference>
<dbReference type="AlphaFoldDB" id="A0A364KZC4"/>
<evidence type="ECO:0000313" key="2">
    <source>
        <dbReference type="Proteomes" id="UP000249363"/>
    </source>
</evidence>
<evidence type="ECO:0000313" key="1">
    <source>
        <dbReference type="EMBL" id="RAO68895.1"/>
    </source>
</evidence>
<gene>
    <name evidence="1" type="ORF">BHQ10_004907</name>
</gene>
<reference evidence="1 2" key="1">
    <citation type="journal article" date="2017" name="Biotechnol. Biofuels">
        <title>Differential beta-glucosidase expression as a function of carbon source availability in Talaromyces amestolkiae: a genomic and proteomic approach.</title>
        <authorList>
            <person name="de Eugenio L.I."/>
            <person name="Mendez-Liter J.A."/>
            <person name="Nieto-Dominguez M."/>
            <person name="Alonso L."/>
            <person name="Gil-Munoz J."/>
            <person name="Barriuso J."/>
            <person name="Prieto A."/>
            <person name="Martinez M.J."/>
        </authorList>
    </citation>
    <scope>NUCLEOTIDE SEQUENCE [LARGE SCALE GENOMIC DNA]</scope>
    <source>
        <strain evidence="1 2">CIB</strain>
    </source>
</reference>
<dbReference type="GeneID" id="63794123"/>
<comment type="caution">
    <text evidence="1">The sequence shown here is derived from an EMBL/GenBank/DDBJ whole genome shotgun (WGS) entry which is preliminary data.</text>
</comment>